<evidence type="ECO:0000313" key="4">
    <source>
        <dbReference type="EMBL" id="SHO51955.1"/>
    </source>
</evidence>
<dbReference type="Gene3D" id="3.40.1550.10">
    <property type="entry name" value="CheC-like"/>
    <property type="match status" value="1"/>
</dbReference>
<dbReference type="OrthoDB" id="9788100at2"/>
<keyword evidence="1" id="KW-0145">Chemotaxis</keyword>
<dbReference type="SUPFAM" id="SSF103039">
    <property type="entry name" value="CheC-like"/>
    <property type="match status" value="1"/>
</dbReference>
<dbReference type="InterPro" id="IPR028976">
    <property type="entry name" value="CheC-like_sf"/>
</dbReference>
<evidence type="ECO:0000259" key="3">
    <source>
        <dbReference type="Pfam" id="PF13690"/>
    </source>
</evidence>
<dbReference type="CDD" id="cd17906">
    <property type="entry name" value="CheX"/>
    <property type="match status" value="1"/>
</dbReference>
<protein>
    <submittedName>
        <fullName evidence="4">Chemotaxis protein CheX</fullName>
    </submittedName>
</protein>
<dbReference type="AlphaFoldDB" id="A0A1M7YH49"/>
<reference evidence="4 5" key="1">
    <citation type="submission" date="2016-12" db="EMBL/GenBank/DDBJ databases">
        <authorList>
            <person name="Song W.-J."/>
            <person name="Kurnit D.M."/>
        </authorList>
    </citation>
    <scope>NUCLEOTIDE SEQUENCE [LARGE SCALE GENOMIC DNA]</scope>
    <source>
        <strain evidence="4 5">DSM 12503</strain>
    </source>
</reference>
<accession>A0A1M7YH49</accession>
<dbReference type="EMBL" id="FRFD01000010">
    <property type="protein sequence ID" value="SHO51955.1"/>
    <property type="molecule type" value="Genomic_DNA"/>
</dbReference>
<evidence type="ECO:0000313" key="5">
    <source>
        <dbReference type="Proteomes" id="UP000184612"/>
    </source>
</evidence>
<gene>
    <name evidence="4" type="ORF">SAMN02745217_03423</name>
</gene>
<dbReference type="PANTHER" id="PTHR39452">
    <property type="entry name" value="CHEY-P PHOSPHATASE CHEX"/>
    <property type="match status" value="1"/>
</dbReference>
<feature type="transmembrane region" description="Helical" evidence="2">
    <location>
        <begin position="37"/>
        <end position="58"/>
    </location>
</feature>
<evidence type="ECO:0000256" key="2">
    <source>
        <dbReference type="SAM" id="Phobius"/>
    </source>
</evidence>
<keyword evidence="2" id="KW-0472">Membrane</keyword>
<dbReference type="PANTHER" id="PTHR39452:SF1">
    <property type="entry name" value="CHEY-P PHOSPHATASE CHEX"/>
    <property type="match status" value="1"/>
</dbReference>
<dbReference type="InterPro" id="IPR038756">
    <property type="entry name" value="CheX-like"/>
</dbReference>
<keyword evidence="5" id="KW-1185">Reference proteome</keyword>
<evidence type="ECO:0000256" key="1">
    <source>
        <dbReference type="ARBA" id="ARBA00022500"/>
    </source>
</evidence>
<feature type="domain" description="Chemotaxis phosphatase CheX-like" evidence="3">
    <location>
        <begin position="42"/>
        <end position="136"/>
    </location>
</feature>
<dbReference type="InterPro" id="IPR028051">
    <property type="entry name" value="CheX-like_dom"/>
</dbReference>
<dbReference type="Pfam" id="PF13690">
    <property type="entry name" value="CheX"/>
    <property type="match status" value="1"/>
</dbReference>
<name>A0A1M7YH49_9FIRM</name>
<proteinExistence type="predicted"/>
<dbReference type="GO" id="GO:0006935">
    <property type="term" value="P:chemotaxis"/>
    <property type="evidence" value="ECO:0007669"/>
    <property type="project" value="UniProtKB-KW"/>
</dbReference>
<keyword evidence="2" id="KW-1133">Transmembrane helix</keyword>
<dbReference type="STRING" id="1121345.SAMN02745217_03423"/>
<keyword evidence="2" id="KW-0812">Transmembrane</keyword>
<dbReference type="RefSeq" id="WP_073590074.1">
    <property type="nucleotide sequence ID" value="NZ_FRFD01000010.1"/>
</dbReference>
<sequence>MDVKHINPFINAFATVIPQLGFSTVKKGALSVKGKELLSSGVIIVLGIVGAIKGNVVYTMDMENAKKIASSMMMGMPVNELDEMAQSALAELTNMLTANAATCFADLGISIDISTPTLLHGKNISLKMSSSQVLCVQLLADDIPIEINIAIES</sequence>
<dbReference type="Proteomes" id="UP000184612">
    <property type="component" value="Unassembled WGS sequence"/>
</dbReference>
<organism evidence="4 5">
    <name type="scientific">Anaerocolumna xylanovorans DSM 12503</name>
    <dbReference type="NCBI Taxonomy" id="1121345"/>
    <lineage>
        <taxon>Bacteria</taxon>
        <taxon>Bacillati</taxon>
        <taxon>Bacillota</taxon>
        <taxon>Clostridia</taxon>
        <taxon>Lachnospirales</taxon>
        <taxon>Lachnospiraceae</taxon>
        <taxon>Anaerocolumna</taxon>
    </lineage>
</organism>